<dbReference type="InterPro" id="IPR015920">
    <property type="entry name" value="Cellobiose_DH-like_cyt"/>
</dbReference>
<dbReference type="Gene3D" id="3.10.350.10">
    <property type="entry name" value="LysM domain"/>
    <property type="match status" value="1"/>
</dbReference>
<dbReference type="Proteomes" id="UP001275084">
    <property type="component" value="Unassembled WGS sequence"/>
</dbReference>
<feature type="domain" description="LysM" evidence="2">
    <location>
        <begin position="248"/>
        <end position="292"/>
    </location>
</feature>
<dbReference type="SUPFAM" id="SSF49344">
    <property type="entry name" value="CBD9-like"/>
    <property type="match status" value="1"/>
</dbReference>
<comment type="caution">
    <text evidence="3">The sequence shown here is derived from an EMBL/GenBank/DDBJ whole genome shotgun (WGS) entry which is preliminary data.</text>
</comment>
<accession>A0AAJ0HF07</accession>
<reference evidence="3" key="1">
    <citation type="journal article" date="2023" name="Mol. Phylogenet. Evol.">
        <title>Genome-scale phylogeny and comparative genomics of the fungal order Sordariales.</title>
        <authorList>
            <person name="Hensen N."/>
            <person name="Bonometti L."/>
            <person name="Westerberg I."/>
            <person name="Brannstrom I.O."/>
            <person name="Guillou S."/>
            <person name="Cros-Aarteil S."/>
            <person name="Calhoun S."/>
            <person name="Haridas S."/>
            <person name="Kuo A."/>
            <person name="Mondo S."/>
            <person name="Pangilinan J."/>
            <person name="Riley R."/>
            <person name="LaButti K."/>
            <person name="Andreopoulos B."/>
            <person name="Lipzen A."/>
            <person name="Chen C."/>
            <person name="Yan M."/>
            <person name="Daum C."/>
            <person name="Ng V."/>
            <person name="Clum A."/>
            <person name="Steindorff A."/>
            <person name="Ohm R.A."/>
            <person name="Martin F."/>
            <person name="Silar P."/>
            <person name="Natvig D.O."/>
            <person name="Lalanne C."/>
            <person name="Gautier V."/>
            <person name="Ament-Velasquez S.L."/>
            <person name="Kruys A."/>
            <person name="Hutchinson M.I."/>
            <person name="Powell A.J."/>
            <person name="Barry K."/>
            <person name="Miller A.N."/>
            <person name="Grigoriev I.V."/>
            <person name="Debuchy R."/>
            <person name="Gladieux P."/>
            <person name="Hiltunen Thoren M."/>
            <person name="Johannesson H."/>
        </authorList>
    </citation>
    <scope>NUCLEOTIDE SEQUENCE</scope>
    <source>
        <strain evidence="3">CBS 955.72</strain>
    </source>
</reference>
<keyword evidence="4" id="KW-1185">Reference proteome</keyword>
<evidence type="ECO:0000313" key="4">
    <source>
        <dbReference type="Proteomes" id="UP001275084"/>
    </source>
</evidence>
<evidence type="ECO:0000313" key="3">
    <source>
        <dbReference type="EMBL" id="KAK3349638.1"/>
    </source>
</evidence>
<proteinExistence type="predicted"/>
<sequence>MVSFKTLIVAALPLLGLGLAQDETVTYTDKASGVVFNAWPAGDLTFGMALPPNSLTTANATEFIGLLTCTSPKGLGTGWCGVSLGGGMNENLLVVAYPSAGQVLTSFRWATDYTFPTVYTGNAKLTQISSATNATHYSVIFRCQNCLAWSQGGSQGAAPTSEGYLVLGWAHATASPSNAACPSAFRVGQHESQGIFAGQLNAAAVNPSYTAWAAKATATVAGSCGVTTSVAPAPKPTSQVPGVAGCAKSWTVRAGEYCYLIATNNGLSLDQLLGLNPGLVCNPLQIGTLVCLQR</sequence>
<evidence type="ECO:0000256" key="1">
    <source>
        <dbReference type="SAM" id="SignalP"/>
    </source>
</evidence>
<feature type="signal peptide" evidence="1">
    <location>
        <begin position="1"/>
        <end position="20"/>
    </location>
</feature>
<feature type="chain" id="PRO_5042504676" description="LysM domain-containing protein" evidence="1">
    <location>
        <begin position="21"/>
        <end position="294"/>
    </location>
</feature>
<reference evidence="3" key="2">
    <citation type="submission" date="2023-06" db="EMBL/GenBank/DDBJ databases">
        <authorList>
            <consortium name="Lawrence Berkeley National Laboratory"/>
            <person name="Haridas S."/>
            <person name="Hensen N."/>
            <person name="Bonometti L."/>
            <person name="Westerberg I."/>
            <person name="Brannstrom I.O."/>
            <person name="Guillou S."/>
            <person name="Cros-Aarteil S."/>
            <person name="Calhoun S."/>
            <person name="Kuo A."/>
            <person name="Mondo S."/>
            <person name="Pangilinan J."/>
            <person name="Riley R."/>
            <person name="Labutti K."/>
            <person name="Andreopoulos B."/>
            <person name="Lipzen A."/>
            <person name="Chen C."/>
            <person name="Yanf M."/>
            <person name="Daum C."/>
            <person name="Ng V."/>
            <person name="Clum A."/>
            <person name="Steindorff A."/>
            <person name="Ohm R."/>
            <person name="Martin F."/>
            <person name="Silar P."/>
            <person name="Natvig D."/>
            <person name="Lalanne C."/>
            <person name="Gautier V."/>
            <person name="Ament-Velasquez S.L."/>
            <person name="Kruys A."/>
            <person name="Hutchinson M.I."/>
            <person name="Powell A.J."/>
            <person name="Barry K."/>
            <person name="Miller A.N."/>
            <person name="Grigoriev I.V."/>
            <person name="Debuchy R."/>
            <person name="Gladieux P."/>
            <person name="Thoren M.H."/>
            <person name="Johannesson H."/>
        </authorList>
    </citation>
    <scope>NUCLEOTIDE SEQUENCE</scope>
    <source>
        <strain evidence="3">CBS 955.72</strain>
    </source>
</reference>
<protein>
    <recommendedName>
        <fullName evidence="2">LysM domain-containing protein</fullName>
    </recommendedName>
</protein>
<dbReference type="PANTHER" id="PTHR47190">
    <property type="entry name" value="DEHYDROGENASE, PUTATIVE-RELATED"/>
    <property type="match status" value="1"/>
</dbReference>
<name>A0AAJ0HF07_9PEZI</name>
<dbReference type="PANTHER" id="PTHR47190:SF1">
    <property type="entry name" value="GLUCOSE-METHANOL-CHOLINE OXIDOREDUCTASE N-TERMINAL DOMAIN-CONTAINING PROTEIN"/>
    <property type="match status" value="1"/>
</dbReference>
<keyword evidence="1" id="KW-0732">Signal</keyword>
<dbReference type="InterPro" id="IPR018392">
    <property type="entry name" value="LysM"/>
</dbReference>
<dbReference type="CDD" id="cd00118">
    <property type="entry name" value="LysM"/>
    <property type="match status" value="1"/>
</dbReference>
<evidence type="ECO:0000259" key="2">
    <source>
        <dbReference type="PROSITE" id="PS51782"/>
    </source>
</evidence>
<dbReference type="AlphaFoldDB" id="A0AAJ0HF07"/>
<dbReference type="Pfam" id="PF16010">
    <property type="entry name" value="CDH-cyt"/>
    <property type="match status" value="1"/>
</dbReference>
<dbReference type="InterPro" id="IPR036779">
    <property type="entry name" value="LysM_dom_sf"/>
</dbReference>
<dbReference type="FunFam" id="2.60.40.1210:FF:000004">
    <property type="entry name" value="Cellobiose dehydrogenase"/>
    <property type="match status" value="1"/>
</dbReference>
<dbReference type="PROSITE" id="PS51782">
    <property type="entry name" value="LYSM"/>
    <property type="match status" value="1"/>
</dbReference>
<dbReference type="CDD" id="cd09630">
    <property type="entry name" value="CDH_like_cytochrome"/>
    <property type="match status" value="1"/>
</dbReference>
<organism evidence="3 4">
    <name type="scientific">Lasiosphaeria hispida</name>
    <dbReference type="NCBI Taxonomy" id="260671"/>
    <lineage>
        <taxon>Eukaryota</taxon>
        <taxon>Fungi</taxon>
        <taxon>Dikarya</taxon>
        <taxon>Ascomycota</taxon>
        <taxon>Pezizomycotina</taxon>
        <taxon>Sordariomycetes</taxon>
        <taxon>Sordariomycetidae</taxon>
        <taxon>Sordariales</taxon>
        <taxon>Lasiosphaeriaceae</taxon>
        <taxon>Lasiosphaeria</taxon>
    </lineage>
</organism>
<dbReference type="SUPFAM" id="SSF54106">
    <property type="entry name" value="LysM domain"/>
    <property type="match status" value="1"/>
</dbReference>
<gene>
    <name evidence="3" type="ORF">B0T25DRAFT_519811</name>
</gene>
<dbReference type="Pfam" id="PF01476">
    <property type="entry name" value="LysM"/>
    <property type="match status" value="1"/>
</dbReference>
<dbReference type="Gene3D" id="2.60.40.1210">
    <property type="entry name" value="Cellobiose dehydrogenase, cytochrome domain"/>
    <property type="match status" value="1"/>
</dbReference>
<dbReference type="EMBL" id="JAUIQD010000005">
    <property type="protein sequence ID" value="KAK3349638.1"/>
    <property type="molecule type" value="Genomic_DNA"/>
</dbReference>
<dbReference type="InterPro" id="IPR053208">
    <property type="entry name" value="GMC_Oxidoreductase_CD"/>
</dbReference>